<evidence type="ECO:0000313" key="2">
    <source>
        <dbReference type="Proteomes" id="UP000094313"/>
    </source>
</evidence>
<protein>
    <submittedName>
        <fullName evidence="1">Uncharacterized protein</fullName>
    </submittedName>
</protein>
<gene>
    <name evidence="1" type="ORF">BFS30_22330</name>
</gene>
<dbReference type="OrthoDB" id="769352at2"/>
<dbReference type="EMBL" id="CP017141">
    <property type="protein sequence ID" value="AOM79651.1"/>
    <property type="molecule type" value="Genomic_DNA"/>
</dbReference>
<dbReference type="KEGG" id="psty:BFS30_22330"/>
<dbReference type="RefSeq" id="WP_069381313.1">
    <property type="nucleotide sequence ID" value="NZ_CP017141.1"/>
</dbReference>
<proteinExistence type="predicted"/>
<accession>A0A1D7QLV4</accession>
<dbReference type="Proteomes" id="UP000094313">
    <property type="component" value="Chromosome"/>
</dbReference>
<name>A0A1D7QLV4_9SPHI</name>
<organism evidence="1 2">
    <name type="scientific">Pedobacter steynii</name>
    <dbReference type="NCBI Taxonomy" id="430522"/>
    <lineage>
        <taxon>Bacteria</taxon>
        <taxon>Pseudomonadati</taxon>
        <taxon>Bacteroidota</taxon>
        <taxon>Sphingobacteriia</taxon>
        <taxon>Sphingobacteriales</taxon>
        <taxon>Sphingobacteriaceae</taxon>
        <taxon>Pedobacter</taxon>
    </lineage>
</organism>
<dbReference type="AlphaFoldDB" id="A0A1D7QLV4"/>
<sequence length="85" mass="9757">MGQIAEEWEPFQILVTIEGESKSLLVVPDREEPKYAIFDEHIPLGTIWQEFRKTGKIWCGEGVVVIALLTQLAEQTEEYLNNKPI</sequence>
<reference evidence="1 2" key="1">
    <citation type="submission" date="2016-08" db="EMBL/GenBank/DDBJ databases">
        <authorList>
            <person name="Seilhamer J.J."/>
        </authorList>
    </citation>
    <scope>NUCLEOTIDE SEQUENCE [LARGE SCALE GENOMIC DNA]</scope>
    <source>
        <strain evidence="1 2">DX4</strain>
    </source>
</reference>
<keyword evidence="2" id="KW-1185">Reference proteome</keyword>
<evidence type="ECO:0000313" key="1">
    <source>
        <dbReference type="EMBL" id="AOM79651.1"/>
    </source>
</evidence>